<evidence type="ECO:0000256" key="2">
    <source>
        <dbReference type="ARBA" id="ARBA00022741"/>
    </source>
</evidence>
<comment type="caution">
    <text evidence="5">The sequence shown here is derived from an EMBL/GenBank/DDBJ whole genome shotgun (WGS) entry which is preliminary data.</text>
</comment>
<comment type="similarity">
    <text evidence="1">Belongs to the GSP E family.</text>
</comment>
<proteinExistence type="inferred from homology"/>
<keyword evidence="2" id="KW-0547">Nucleotide-binding</keyword>
<accession>A0A4Y9T3E9</accession>
<evidence type="ECO:0000256" key="1">
    <source>
        <dbReference type="ARBA" id="ARBA00006611"/>
    </source>
</evidence>
<reference evidence="5 6" key="1">
    <citation type="submission" date="2019-03" db="EMBL/GenBank/DDBJ databases">
        <title>Draft genome of Massilia hortus sp. nov., a novel bacterial species of the Oxalobacteraceae family.</title>
        <authorList>
            <person name="Peta V."/>
            <person name="Raths R."/>
            <person name="Bucking H."/>
        </authorList>
    </citation>
    <scope>NUCLEOTIDE SEQUENCE [LARGE SCALE GENOMIC DNA]</scope>
    <source>
        <strain evidence="5 6">ONC3</strain>
    </source>
</reference>
<dbReference type="GO" id="GO:0016887">
    <property type="term" value="F:ATP hydrolysis activity"/>
    <property type="evidence" value="ECO:0007669"/>
    <property type="project" value="TreeGrafter"/>
</dbReference>
<dbReference type="SUPFAM" id="SSF160246">
    <property type="entry name" value="EspE N-terminal domain-like"/>
    <property type="match status" value="1"/>
</dbReference>
<dbReference type="OrthoDB" id="5790493at2"/>
<keyword evidence="6" id="KW-1185">Reference proteome</keyword>
<dbReference type="CDD" id="cd01129">
    <property type="entry name" value="PulE-GspE-like"/>
    <property type="match status" value="1"/>
</dbReference>
<dbReference type="PANTHER" id="PTHR30258">
    <property type="entry name" value="TYPE II SECRETION SYSTEM PROTEIN GSPE-RELATED"/>
    <property type="match status" value="1"/>
</dbReference>
<dbReference type="AlphaFoldDB" id="A0A4Y9T3E9"/>
<sequence length="561" mass="61447">MSISDMKTQVCLAPALIKEARKRARISGHPVMPILEALSEFTPSAFISSLAATLGLPSISLSELDALTPTFEELSFTESVQRNCVLVLGAEQVIAAIVDPFDVEFQSWVESKCGQAPEWHIVHRDDLTAYFAVHERELRALDGATQIDSLAEDTVGAEDLSFASITEDTSPVVRLVNSTIYDAMKAGASDIHLETTKAGLQVKYRIDGVLANVAEVGGLTLAEQVVSRIKVMAELDIAERRVPQDGRFRLAFRGDEIDYRVSVMPNLVCEDVVIRILDKRTLADEMAGLTLDSLGFDTETLREIRRLARQPYGMLLVTGPTGSGKTTTMYAALTEINDGHDKIITIEDPVEYQLPGVLQIPVNEKKGLTFARGLRSILRHDPDKILVGEIRDPETAQIAIQSALTGHLVLTSVHANNVIDVLGRFLHMGVDAYSFVSALNGIVAQRLLRLNCPHCETDYVPHTEELAYSEIPSQHAAGMRWRRGMGCGHCRGTGYKGRHAVGEVLRLTDDMRELIVSRAPVSAIKAAANRAGTRFLREAAIDIAAQGRTTLEEINRVTFAS</sequence>
<dbReference type="SUPFAM" id="SSF52540">
    <property type="entry name" value="P-loop containing nucleoside triphosphate hydrolases"/>
    <property type="match status" value="1"/>
</dbReference>
<dbReference type="Pfam" id="PF00437">
    <property type="entry name" value="T2SSE"/>
    <property type="match status" value="1"/>
</dbReference>
<feature type="domain" description="Bacterial type II secretion system protein E" evidence="4">
    <location>
        <begin position="378"/>
        <end position="392"/>
    </location>
</feature>
<organism evidence="5 6">
    <name type="scientific">Massilia horti</name>
    <dbReference type="NCBI Taxonomy" id="2562153"/>
    <lineage>
        <taxon>Bacteria</taxon>
        <taxon>Pseudomonadati</taxon>
        <taxon>Pseudomonadota</taxon>
        <taxon>Betaproteobacteria</taxon>
        <taxon>Burkholderiales</taxon>
        <taxon>Oxalobacteraceae</taxon>
        <taxon>Telluria group</taxon>
        <taxon>Massilia</taxon>
    </lineage>
</organism>
<dbReference type="GO" id="GO:0005524">
    <property type="term" value="F:ATP binding"/>
    <property type="evidence" value="ECO:0007669"/>
    <property type="project" value="UniProtKB-KW"/>
</dbReference>
<dbReference type="PANTHER" id="PTHR30258:SF1">
    <property type="entry name" value="PROTEIN TRANSPORT PROTEIN HOFB HOMOLOG"/>
    <property type="match status" value="1"/>
</dbReference>
<protein>
    <submittedName>
        <fullName evidence="5">Type II/IV secretion system protein</fullName>
    </submittedName>
</protein>
<dbReference type="PROSITE" id="PS00662">
    <property type="entry name" value="T2SP_E"/>
    <property type="match status" value="1"/>
</dbReference>
<dbReference type="InterPro" id="IPR027417">
    <property type="entry name" value="P-loop_NTPase"/>
</dbReference>
<dbReference type="Gene3D" id="3.30.450.90">
    <property type="match status" value="1"/>
</dbReference>
<evidence type="ECO:0000259" key="4">
    <source>
        <dbReference type="PROSITE" id="PS00662"/>
    </source>
</evidence>
<dbReference type="EMBL" id="SPUM01000026">
    <property type="protein sequence ID" value="TFW34404.1"/>
    <property type="molecule type" value="Genomic_DNA"/>
</dbReference>
<name>A0A4Y9T3E9_9BURK</name>
<evidence type="ECO:0000256" key="3">
    <source>
        <dbReference type="ARBA" id="ARBA00022840"/>
    </source>
</evidence>
<dbReference type="InterPro" id="IPR001482">
    <property type="entry name" value="T2SS/T4SS_dom"/>
</dbReference>
<keyword evidence="3" id="KW-0067">ATP-binding</keyword>
<gene>
    <name evidence="5" type="ORF">E4O92_04170</name>
</gene>
<dbReference type="GO" id="GO:0005886">
    <property type="term" value="C:plasma membrane"/>
    <property type="evidence" value="ECO:0007669"/>
    <property type="project" value="TreeGrafter"/>
</dbReference>
<dbReference type="Proteomes" id="UP000297258">
    <property type="component" value="Unassembled WGS sequence"/>
</dbReference>
<dbReference type="InterPro" id="IPR037257">
    <property type="entry name" value="T2SS_E_N_sf"/>
</dbReference>
<evidence type="ECO:0000313" key="6">
    <source>
        <dbReference type="Proteomes" id="UP000297258"/>
    </source>
</evidence>
<dbReference type="Gene3D" id="3.40.50.300">
    <property type="entry name" value="P-loop containing nucleotide triphosphate hydrolases"/>
    <property type="match status" value="1"/>
</dbReference>
<evidence type="ECO:0000313" key="5">
    <source>
        <dbReference type="EMBL" id="TFW34404.1"/>
    </source>
</evidence>